<feature type="domain" description="Helicase ATP-binding" evidence="5">
    <location>
        <begin position="18"/>
        <end position="139"/>
    </location>
</feature>
<dbReference type="InterPro" id="IPR011545">
    <property type="entry name" value="DEAD/DEAH_box_helicase_dom"/>
</dbReference>
<dbReference type="GO" id="GO:0003723">
    <property type="term" value="F:RNA binding"/>
    <property type="evidence" value="ECO:0007669"/>
    <property type="project" value="UniProtKB-UniRule"/>
</dbReference>
<dbReference type="GO" id="GO:0005524">
    <property type="term" value="F:ATP binding"/>
    <property type="evidence" value="ECO:0007669"/>
    <property type="project" value="UniProtKB-UniRule"/>
</dbReference>
<comment type="catalytic activity">
    <reaction evidence="4">
        <text>ATP + H2O = ADP + phosphate + H(+)</text>
        <dbReference type="Rhea" id="RHEA:13065"/>
        <dbReference type="ChEBI" id="CHEBI:15377"/>
        <dbReference type="ChEBI" id="CHEBI:15378"/>
        <dbReference type="ChEBI" id="CHEBI:30616"/>
        <dbReference type="ChEBI" id="CHEBI:43474"/>
        <dbReference type="ChEBI" id="CHEBI:456216"/>
        <dbReference type="EC" id="3.6.4.13"/>
    </reaction>
</comment>
<evidence type="ECO:0000259" key="5">
    <source>
        <dbReference type="PROSITE" id="PS51192"/>
    </source>
</evidence>
<dbReference type="OrthoDB" id="10259640at2759"/>
<comment type="similarity">
    <text evidence="4">Belongs to the DEAD box helicase family.</text>
</comment>
<dbReference type="SUPFAM" id="SSF52540">
    <property type="entry name" value="P-loop containing nucleoside triphosphate hydrolases"/>
    <property type="match status" value="1"/>
</dbReference>
<proteinExistence type="inferred from homology"/>
<comment type="caution">
    <text evidence="6">The sequence shown here is derived from an EMBL/GenBank/DDBJ whole genome shotgun (WGS) entry which is preliminary data.</text>
</comment>
<dbReference type="Proteomes" id="UP001152320">
    <property type="component" value="Chromosome 5"/>
</dbReference>
<dbReference type="Pfam" id="PF00270">
    <property type="entry name" value="DEAD"/>
    <property type="match status" value="1"/>
</dbReference>
<comment type="domain">
    <text evidence="4">The Q motif is unique to and characteristic of the DEAD box family of RNA helicases and controls ATP binding and hydrolysis.</text>
</comment>
<dbReference type="GO" id="GO:0016787">
    <property type="term" value="F:hydrolase activity"/>
    <property type="evidence" value="ECO:0007669"/>
    <property type="project" value="UniProtKB-KW"/>
</dbReference>
<sequence>MLAKSNLQQPTEIQKASIGLALQGCDILGVAKTGSGKTLAFLIPMLECLFQDRWTAEDGLGVVIISPTRELAYQTFEVLYKIGKQHEFSAGLVIGRKDRVDITMPSARQSAGIFIAVGTSHGLNLLLQIKSTSFVVNKS</sequence>
<evidence type="ECO:0000256" key="1">
    <source>
        <dbReference type="ARBA" id="ARBA00022741"/>
    </source>
</evidence>
<keyword evidence="1 4" id="KW-0547">Nucleotide-binding</keyword>
<dbReference type="PROSITE" id="PS51192">
    <property type="entry name" value="HELICASE_ATP_BIND_1"/>
    <property type="match status" value="1"/>
</dbReference>
<dbReference type="PANTHER" id="PTHR24031">
    <property type="entry name" value="RNA HELICASE"/>
    <property type="match status" value="1"/>
</dbReference>
<evidence type="ECO:0000313" key="7">
    <source>
        <dbReference type="Proteomes" id="UP001152320"/>
    </source>
</evidence>
<keyword evidence="3 4" id="KW-0067">ATP-binding</keyword>
<dbReference type="InterPro" id="IPR027417">
    <property type="entry name" value="P-loop_NTPase"/>
</dbReference>
<evidence type="ECO:0000256" key="2">
    <source>
        <dbReference type="ARBA" id="ARBA00022801"/>
    </source>
</evidence>
<evidence type="ECO:0000256" key="3">
    <source>
        <dbReference type="ARBA" id="ARBA00022840"/>
    </source>
</evidence>
<dbReference type="GO" id="GO:0003724">
    <property type="term" value="F:RNA helicase activity"/>
    <property type="evidence" value="ECO:0007669"/>
    <property type="project" value="UniProtKB-EC"/>
</dbReference>
<organism evidence="6 7">
    <name type="scientific">Holothuria leucospilota</name>
    <name type="common">Black long sea cucumber</name>
    <name type="synonym">Mertensiothuria leucospilota</name>
    <dbReference type="NCBI Taxonomy" id="206669"/>
    <lineage>
        <taxon>Eukaryota</taxon>
        <taxon>Metazoa</taxon>
        <taxon>Echinodermata</taxon>
        <taxon>Eleutherozoa</taxon>
        <taxon>Echinozoa</taxon>
        <taxon>Holothuroidea</taxon>
        <taxon>Aspidochirotacea</taxon>
        <taxon>Aspidochirotida</taxon>
        <taxon>Holothuriidae</taxon>
        <taxon>Holothuria</taxon>
    </lineage>
</organism>
<evidence type="ECO:0000313" key="6">
    <source>
        <dbReference type="EMBL" id="KAJ8042541.1"/>
    </source>
</evidence>
<keyword evidence="4 6" id="KW-0347">Helicase</keyword>
<comment type="function">
    <text evidence="4">RNA helicase.</text>
</comment>
<accession>A0A9Q1HEV0</accession>
<name>A0A9Q1HEV0_HOLLE</name>
<keyword evidence="4" id="KW-0694">RNA-binding</keyword>
<dbReference type="EC" id="3.6.4.13" evidence="4"/>
<keyword evidence="7" id="KW-1185">Reference proteome</keyword>
<dbReference type="EMBL" id="JAIZAY010000005">
    <property type="protein sequence ID" value="KAJ8042541.1"/>
    <property type="molecule type" value="Genomic_DNA"/>
</dbReference>
<dbReference type="Gene3D" id="3.40.50.300">
    <property type="entry name" value="P-loop containing nucleotide triphosphate hydrolases"/>
    <property type="match status" value="1"/>
</dbReference>
<dbReference type="SMART" id="SM00487">
    <property type="entry name" value="DEXDc"/>
    <property type="match status" value="1"/>
</dbReference>
<dbReference type="InterPro" id="IPR014001">
    <property type="entry name" value="Helicase_ATP-bd"/>
</dbReference>
<dbReference type="AlphaFoldDB" id="A0A9Q1HEV0"/>
<reference evidence="6" key="1">
    <citation type="submission" date="2021-10" db="EMBL/GenBank/DDBJ databases">
        <title>Tropical sea cucumber genome reveals ecological adaptation and Cuvierian tubules defense mechanism.</title>
        <authorList>
            <person name="Chen T."/>
        </authorList>
    </citation>
    <scope>NUCLEOTIDE SEQUENCE</scope>
    <source>
        <strain evidence="6">Nanhai2018</strain>
        <tissue evidence="6">Muscle</tissue>
    </source>
</reference>
<protein>
    <recommendedName>
        <fullName evidence="4">ATP-dependent RNA helicase</fullName>
        <ecNumber evidence="4">3.6.4.13</ecNumber>
    </recommendedName>
</protein>
<gene>
    <name evidence="6" type="ORF">HOLleu_13623</name>
</gene>
<keyword evidence="2 4" id="KW-0378">Hydrolase</keyword>
<evidence type="ECO:0000256" key="4">
    <source>
        <dbReference type="RuleBase" id="RU365068"/>
    </source>
</evidence>